<protein>
    <submittedName>
        <fullName evidence="2">Uncharacterized protein</fullName>
    </submittedName>
</protein>
<accession>A0A377RIP1</accession>
<keyword evidence="1" id="KW-0732">Signal</keyword>
<evidence type="ECO:0000313" key="3">
    <source>
        <dbReference type="Proteomes" id="UP000305681"/>
    </source>
</evidence>
<organism evidence="2 3">
    <name type="scientific">Janthinobacterium lividum</name>
    <dbReference type="NCBI Taxonomy" id="29581"/>
    <lineage>
        <taxon>Bacteria</taxon>
        <taxon>Pseudomonadati</taxon>
        <taxon>Pseudomonadota</taxon>
        <taxon>Betaproteobacteria</taxon>
        <taxon>Burkholderiales</taxon>
        <taxon>Oxalobacteraceae</taxon>
        <taxon>Janthinobacterium</taxon>
    </lineage>
</organism>
<dbReference type="RefSeq" id="WP_128141148.1">
    <property type="nucleotide sequence ID" value="NZ_UGJG01000002.1"/>
</dbReference>
<feature type="chain" id="PRO_5044074647" evidence="1">
    <location>
        <begin position="24"/>
        <end position="78"/>
    </location>
</feature>
<name>A0A377RIP1_9BURK</name>
<sequence length="78" mass="8229">MTPLKLAVLPALLALSLCQTTTAGTTSSATLQATFVVQEACTIVSQRNITQVRCQHNTPYLLHQQATPSGAGLVTVTF</sequence>
<gene>
    <name evidence="2" type="ORF">FHI69_23265</name>
</gene>
<reference evidence="2 3" key="1">
    <citation type="submission" date="2019-06" db="EMBL/GenBank/DDBJ databases">
        <title>Genome sequence of Janthinobacterium lividum UCD_MED1.</title>
        <authorList>
            <person name="De Leon M.E."/>
            <person name="Jospin G."/>
        </authorList>
    </citation>
    <scope>NUCLEOTIDE SEQUENCE [LARGE SCALE GENOMIC DNA]</scope>
    <source>
        <strain evidence="2 3">UCD_MED1</strain>
    </source>
</reference>
<feature type="signal peptide" evidence="1">
    <location>
        <begin position="1"/>
        <end position="23"/>
    </location>
</feature>
<evidence type="ECO:0000313" key="2">
    <source>
        <dbReference type="EMBL" id="TNC73520.1"/>
    </source>
</evidence>
<comment type="caution">
    <text evidence="2">The sequence shown here is derived from an EMBL/GenBank/DDBJ whole genome shotgun (WGS) entry which is preliminary data.</text>
</comment>
<dbReference type="EMBL" id="VDGE01000012">
    <property type="protein sequence ID" value="TNC73520.1"/>
    <property type="molecule type" value="Genomic_DNA"/>
</dbReference>
<dbReference type="Proteomes" id="UP000305681">
    <property type="component" value="Unassembled WGS sequence"/>
</dbReference>
<proteinExistence type="predicted"/>
<evidence type="ECO:0000256" key="1">
    <source>
        <dbReference type="SAM" id="SignalP"/>
    </source>
</evidence>
<dbReference type="AlphaFoldDB" id="A0A377RIP1"/>